<proteinExistence type="predicted"/>
<dbReference type="Pfam" id="PF00106">
    <property type="entry name" value="adh_short"/>
    <property type="match status" value="1"/>
</dbReference>
<name>A0A3A1U442_9MICO</name>
<protein>
    <submittedName>
        <fullName evidence="1">SDR family oxidoreductase</fullName>
    </submittedName>
</protein>
<evidence type="ECO:0000313" key="2">
    <source>
        <dbReference type="Proteomes" id="UP000265742"/>
    </source>
</evidence>
<dbReference type="InterPro" id="IPR002347">
    <property type="entry name" value="SDR_fam"/>
</dbReference>
<dbReference type="InterPro" id="IPR036291">
    <property type="entry name" value="NAD(P)-bd_dom_sf"/>
</dbReference>
<accession>A0A3A1U442</accession>
<dbReference type="AlphaFoldDB" id="A0A3A1U442"/>
<comment type="caution">
    <text evidence="1">The sequence shown here is derived from an EMBL/GenBank/DDBJ whole genome shotgun (WGS) entry which is preliminary data.</text>
</comment>
<evidence type="ECO:0000313" key="1">
    <source>
        <dbReference type="EMBL" id="RIX28617.1"/>
    </source>
</evidence>
<organism evidence="1 2">
    <name type="scientific">Amnibacterium setariae</name>
    <dbReference type="NCBI Taxonomy" id="2306585"/>
    <lineage>
        <taxon>Bacteria</taxon>
        <taxon>Bacillati</taxon>
        <taxon>Actinomycetota</taxon>
        <taxon>Actinomycetes</taxon>
        <taxon>Micrococcales</taxon>
        <taxon>Microbacteriaceae</taxon>
        <taxon>Amnibacterium</taxon>
    </lineage>
</organism>
<dbReference type="PRINTS" id="PR00081">
    <property type="entry name" value="GDHRDH"/>
</dbReference>
<dbReference type="SUPFAM" id="SSF51735">
    <property type="entry name" value="NAD(P)-binding Rossmann-fold domains"/>
    <property type="match status" value="1"/>
</dbReference>
<dbReference type="PANTHER" id="PTHR43976">
    <property type="entry name" value="SHORT CHAIN DEHYDROGENASE"/>
    <property type="match status" value="1"/>
</dbReference>
<sequence>MSVVLVTGAATGIGRLTAVALARAGHTVHASMRDPEGKNAARAEDLRSLARAADLDLHVLELDVLSQESADAAVAEVVRRSGRIDVVIQNAGHLLVGYTESFTAEDLAHLFDVNAIGAQRVNRAALPHLRAQRSGVLVYVGSTTTVSVPPFLGPYVASKFAFDALAQVTAYEVGRFGVETVVVMPGAFTTGTNHFPDAGRASDTARAAAYAELDPLVARNEEATASLFDPAVDADPQSVADEIVRVLALPVGGKPLRTVVDFTQSHVQDVLDVAERERVDFVTRLGFADLLSVER</sequence>
<dbReference type="Proteomes" id="UP000265742">
    <property type="component" value="Unassembled WGS sequence"/>
</dbReference>
<dbReference type="Gene3D" id="3.40.50.720">
    <property type="entry name" value="NAD(P)-binding Rossmann-like Domain"/>
    <property type="match status" value="1"/>
</dbReference>
<dbReference type="InterPro" id="IPR051911">
    <property type="entry name" value="SDR_oxidoreductase"/>
</dbReference>
<keyword evidence="2" id="KW-1185">Reference proteome</keyword>
<dbReference type="EMBL" id="QXTG01000002">
    <property type="protein sequence ID" value="RIX28617.1"/>
    <property type="molecule type" value="Genomic_DNA"/>
</dbReference>
<dbReference type="CDD" id="cd05374">
    <property type="entry name" value="17beta-HSD-like_SDR_c"/>
    <property type="match status" value="1"/>
</dbReference>
<dbReference type="OrthoDB" id="4481821at2"/>
<reference evidence="2" key="1">
    <citation type="submission" date="2018-09" db="EMBL/GenBank/DDBJ databases">
        <authorList>
            <person name="Kim I."/>
        </authorList>
    </citation>
    <scope>NUCLEOTIDE SEQUENCE [LARGE SCALE GENOMIC DNA]</scope>
    <source>
        <strain evidence="2">DD4a</strain>
    </source>
</reference>
<gene>
    <name evidence="1" type="ORF">D1781_14515</name>
</gene>
<dbReference type="PANTHER" id="PTHR43976:SF9">
    <property type="entry name" value="OXIDOREDUCTASE"/>
    <property type="match status" value="1"/>
</dbReference>
<dbReference type="RefSeq" id="WP_119482927.1">
    <property type="nucleotide sequence ID" value="NZ_QXTG01000002.1"/>
</dbReference>